<dbReference type="RefSeq" id="WP_130341872.1">
    <property type="nucleotide sequence ID" value="NZ_SGWQ01000001.1"/>
</dbReference>
<evidence type="ECO:0000313" key="2">
    <source>
        <dbReference type="Proteomes" id="UP000294257"/>
    </source>
</evidence>
<organism evidence="1 2">
    <name type="scientific">Herbihabitans rhizosphaerae</name>
    <dbReference type="NCBI Taxonomy" id="1872711"/>
    <lineage>
        <taxon>Bacteria</taxon>
        <taxon>Bacillati</taxon>
        <taxon>Actinomycetota</taxon>
        <taxon>Actinomycetes</taxon>
        <taxon>Pseudonocardiales</taxon>
        <taxon>Pseudonocardiaceae</taxon>
        <taxon>Herbihabitans</taxon>
    </lineage>
</organism>
<dbReference type="EMBL" id="SGWQ01000001">
    <property type="protein sequence ID" value="RZS44145.1"/>
    <property type="molecule type" value="Genomic_DNA"/>
</dbReference>
<name>A0A4Q7L4E4_9PSEU</name>
<gene>
    <name evidence="1" type="ORF">EV193_10119</name>
</gene>
<dbReference type="OrthoDB" id="3475539at2"/>
<dbReference type="AlphaFoldDB" id="A0A4Q7L4E4"/>
<dbReference type="Proteomes" id="UP000294257">
    <property type="component" value="Unassembled WGS sequence"/>
</dbReference>
<reference evidence="1 2" key="1">
    <citation type="submission" date="2019-02" db="EMBL/GenBank/DDBJ databases">
        <title>Genomic Encyclopedia of Type Strains, Phase IV (KMG-IV): sequencing the most valuable type-strain genomes for metagenomic binning, comparative biology and taxonomic classification.</title>
        <authorList>
            <person name="Goeker M."/>
        </authorList>
    </citation>
    <scope>NUCLEOTIDE SEQUENCE [LARGE SCALE GENOMIC DNA]</scope>
    <source>
        <strain evidence="1 2">DSM 101727</strain>
    </source>
</reference>
<accession>A0A4Q7L4E4</accession>
<evidence type="ECO:0000313" key="1">
    <source>
        <dbReference type="EMBL" id="RZS44145.1"/>
    </source>
</evidence>
<keyword evidence="2" id="KW-1185">Reference proteome</keyword>
<sequence>MSYVFDVGDDTVWSPALRVGRLYVAGVTSLAEVFGIDAGLRAVAADMYSIDLDAFEAFTARLFAEYFRSHHDVARLLLAGVLQPSLIMLERAGRAIEPEDDEQRRFLSDTKEFLGSLPRL</sequence>
<dbReference type="Pfam" id="PF19564">
    <property type="entry name" value="DUF6086"/>
    <property type="match status" value="1"/>
</dbReference>
<proteinExistence type="predicted"/>
<protein>
    <submittedName>
        <fullName evidence="1">Uncharacterized protein</fullName>
    </submittedName>
</protein>
<dbReference type="InterPro" id="IPR045732">
    <property type="entry name" value="DUF6086"/>
</dbReference>
<comment type="caution">
    <text evidence="1">The sequence shown here is derived from an EMBL/GenBank/DDBJ whole genome shotgun (WGS) entry which is preliminary data.</text>
</comment>